<keyword evidence="6 9" id="KW-1133">Transmembrane helix</keyword>
<feature type="transmembrane region" description="Helical" evidence="9">
    <location>
        <begin position="625"/>
        <end position="646"/>
    </location>
</feature>
<dbReference type="InterPro" id="IPR011531">
    <property type="entry name" value="HCO3_transpt-like_TM_dom"/>
</dbReference>
<keyword evidence="5 9" id="KW-0812">Transmembrane</keyword>
<comment type="caution">
    <text evidence="9">Lacks conserved residue(s) required for the propagation of feature annotation.</text>
</comment>
<dbReference type="GO" id="GO:0051453">
    <property type="term" value="P:regulation of intracellular pH"/>
    <property type="evidence" value="ECO:0007669"/>
    <property type="project" value="TreeGrafter"/>
</dbReference>
<evidence type="ECO:0000256" key="3">
    <source>
        <dbReference type="ARBA" id="ARBA00022448"/>
    </source>
</evidence>
<evidence type="ECO:0000313" key="12">
    <source>
        <dbReference type="EMBL" id="CAF2875788.1"/>
    </source>
</evidence>
<dbReference type="NCBIfam" id="TIGR00834">
    <property type="entry name" value="ae"/>
    <property type="match status" value="1"/>
</dbReference>
<evidence type="ECO:0000256" key="1">
    <source>
        <dbReference type="ARBA" id="ARBA00004651"/>
    </source>
</evidence>
<evidence type="ECO:0000256" key="7">
    <source>
        <dbReference type="ARBA" id="ARBA00023065"/>
    </source>
</evidence>
<feature type="transmembrane region" description="Helical" evidence="9">
    <location>
        <begin position="802"/>
        <end position="820"/>
    </location>
</feature>
<organism evidence="12 13">
    <name type="scientific">Lepeophtheirus salmonis</name>
    <name type="common">Salmon louse</name>
    <name type="synonym">Caligus salmonis</name>
    <dbReference type="NCBI Taxonomy" id="72036"/>
    <lineage>
        <taxon>Eukaryota</taxon>
        <taxon>Metazoa</taxon>
        <taxon>Ecdysozoa</taxon>
        <taxon>Arthropoda</taxon>
        <taxon>Crustacea</taxon>
        <taxon>Multicrustacea</taxon>
        <taxon>Hexanauplia</taxon>
        <taxon>Copepoda</taxon>
        <taxon>Siphonostomatoida</taxon>
        <taxon>Caligidae</taxon>
        <taxon>Lepeophtheirus</taxon>
    </lineage>
</organism>
<dbReference type="Gene3D" id="3.40.930.10">
    <property type="entry name" value="Mannitol-specific EII, Chain A"/>
    <property type="match status" value="1"/>
</dbReference>
<dbReference type="InterPro" id="IPR013769">
    <property type="entry name" value="Band3_cytoplasmic_dom"/>
</dbReference>
<sequence length="921" mass="104481">MSHHLNGNCLKKDTMLDKLWNSELDGSTNDSQLTPVLPLFVQMNVMFTGKDDHWREISRWVKYREDVEEEGTRWSKPYVPSIPLTSIMNLKYHISNGEVILDGYGDDIDKIVESISKQSIDMKEEHLKHLLSHGVKLHMKLNKLRLVSTSVISRHNSYNRQPSLVQEPVLEDGISGDCSEFTPKKSSIIDREKSKKMREHNLFVKKVPKGSEACNIFSTTVDFDFCEIPIATRFIGIVLGPPGSENMVTELGRTFGTIMSDQIFPLLIYRASSKEEVLKAIDNYTEDLTVLPPSAWDPEIRLEPPKSAQSLDKRLTNKRNYYESLHLHKGLFNKDLKGEEDEKALYQLKMVILFLMEKILILREMIFFIDDGGHGNDKTLKRTGKLFGGLIEDIKRKAPWYLSDFTDAFHIQTLASIIYIYLATITKAITFGGFLSDITNGLQGVLESFLGHALAGGIFCLFAGQPLTVLGCTGPVLIFEKILMDSCKLYDSNYITVRLWIGLWCSFFCIVIVALDMSSFVRYFTRFTEESFATLIGVIFIVEALKKLLATFISNPVYIGHDPNQATIANMSCNCLPPDNQTGIRDDIEWNNLTLQDCKSFGGNLIGESCASELKKFKFTNYFNASIRSLISDYAVIIAICIFVGIDSYFQLDTPKLIVPTEFKPTRSELRGWIIPFIDNDTRWYIYILTSFPALLLTILLFMDQQITTVIVNRKEHKLVKGCGYHLDMLVVGIMTGVCSILGLPWCVAATVLCLGHVDSLKMETETSAPGEVPQFLGVREQRVTGTMVFLLTGLSVKLAPILKHIPMSVLYGVLMYMGFASLKGMQFIDRIVYWFTMIQVIALALLWIIKSTPASLIFPLMVLALVGFRRAMDYFPRLFTQQDLYWLDNLMPDSKKKQKSEVDVKNDEEDVKTKRDQTLV</sequence>
<feature type="transmembrane region" description="Helical" evidence="9">
    <location>
        <begin position="449"/>
        <end position="478"/>
    </location>
</feature>
<accession>A0A7R8CNL8</accession>
<feature type="domain" description="Band 3 cytoplasmic" evidence="11">
    <location>
        <begin position="225"/>
        <end position="298"/>
    </location>
</feature>
<dbReference type="Pfam" id="PF07565">
    <property type="entry name" value="Band_3_cyto"/>
    <property type="match status" value="2"/>
</dbReference>
<evidence type="ECO:0000256" key="9">
    <source>
        <dbReference type="RuleBase" id="RU362035"/>
    </source>
</evidence>
<feature type="domain" description="Band 3 cytoplasmic" evidence="11">
    <location>
        <begin position="39"/>
        <end position="223"/>
    </location>
</feature>
<evidence type="ECO:0000256" key="2">
    <source>
        <dbReference type="ARBA" id="ARBA00010993"/>
    </source>
</evidence>
<keyword evidence="13" id="KW-1185">Reference proteome</keyword>
<feature type="domain" description="Bicarbonate transporter-like transmembrane" evidence="10">
    <location>
        <begin position="385"/>
        <end position="832"/>
    </location>
</feature>
<dbReference type="InterPro" id="IPR016152">
    <property type="entry name" value="PTrfase/Anion_transptr"/>
</dbReference>
<reference evidence="12" key="1">
    <citation type="submission" date="2021-02" db="EMBL/GenBank/DDBJ databases">
        <authorList>
            <person name="Bekaert M."/>
        </authorList>
    </citation>
    <scope>NUCLEOTIDE SEQUENCE</scope>
    <source>
        <strain evidence="12">IoA-00</strain>
    </source>
</reference>
<keyword evidence="7 9" id="KW-0406">Ion transport</keyword>
<feature type="transmembrane region" description="Helical" evidence="9">
    <location>
        <begin position="499"/>
        <end position="520"/>
    </location>
</feature>
<dbReference type="SUPFAM" id="SSF55804">
    <property type="entry name" value="Phoshotransferase/anion transport protein"/>
    <property type="match status" value="1"/>
</dbReference>
<evidence type="ECO:0000313" key="13">
    <source>
        <dbReference type="Proteomes" id="UP000675881"/>
    </source>
</evidence>
<dbReference type="OrthoDB" id="1735926at2759"/>
<evidence type="ECO:0000259" key="11">
    <source>
        <dbReference type="Pfam" id="PF07565"/>
    </source>
</evidence>
<dbReference type="PRINTS" id="PR01231">
    <property type="entry name" value="HCO3TRNSPORT"/>
</dbReference>
<protein>
    <recommendedName>
        <fullName evidence="9">Anion exchange protein</fullName>
    </recommendedName>
</protein>
<dbReference type="FunFam" id="1.10.287.570:FF:000001">
    <property type="entry name" value="Anion exchange protein"/>
    <property type="match status" value="1"/>
</dbReference>
<dbReference type="InterPro" id="IPR003020">
    <property type="entry name" value="HCO3_transpt_euk"/>
</dbReference>
<dbReference type="GO" id="GO:0008509">
    <property type="term" value="F:monoatomic anion transmembrane transporter activity"/>
    <property type="evidence" value="ECO:0007669"/>
    <property type="project" value="InterPro"/>
</dbReference>
<name>A0A7R8CNL8_LEPSM</name>
<gene>
    <name evidence="12" type="ORF">LSAA_6658</name>
</gene>
<feature type="transmembrane region" description="Helical" evidence="9">
    <location>
        <begin position="684"/>
        <end position="704"/>
    </location>
</feature>
<dbReference type="Pfam" id="PF00955">
    <property type="entry name" value="HCO3_cotransp"/>
    <property type="match status" value="2"/>
</dbReference>
<dbReference type="PANTHER" id="PTHR11453">
    <property type="entry name" value="ANION EXCHANGE PROTEIN"/>
    <property type="match status" value="1"/>
</dbReference>
<feature type="transmembrane region" description="Helical" evidence="9">
    <location>
        <begin position="725"/>
        <end position="758"/>
    </location>
</feature>
<evidence type="ECO:0000256" key="4">
    <source>
        <dbReference type="ARBA" id="ARBA00022475"/>
    </source>
</evidence>
<dbReference type="AlphaFoldDB" id="A0A7R8CNL8"/>
<evidence type="ECO:0000256" key="8">
    <source>
        <dbReference type="ARBA" id="ARBA00023136"/>
    </source>
</evidence>
<dbReference type="GO" id="GO:0005452">
    <property type="term" value="F:solute:inorganic anion antiporter activity"/>
    <property type="evidence" value="ECO:0007669"/>
    <property type="project" value="InterPro"/>
</dbReference>
<dbReference type="Gene3D" id="1.10.287.570">
    <property type="entry name" value="Helical hairpin bin"/>
    <property type="match status" value="1"/>
</dbReference>
<dbReference type="GO" id="GO:0005886">
    <property type="term" value="C:plasma membrane"/>
    <property type="evidence" value="ECO:0007669"/>
    <property type="project" value="UniProtKB-SubCell"/>
</dbReference>
<keyword evidence="3 9" id="KW-0813">Transport</keyword>
<dbReference type="Proteomes" id="UP000675881">
    <property type="component" value="Chromosome 2"/>
</dbReference>
<feature type="transmembrane region" description="Helical" evidence="9">
    <location>
        <begin position="856"/>
        <end position="873"/>
    </location>
</feature>
<comment type="similarity">
    <text evidence="2 9">Belongs to the anion exchanger (TC 2.A.31) family.</text>
</comment>
<dbReference type="GO" id="GO:0008510">
    <property type="term" value="F:sodium:bicarbonate symporter activity"/>
    <property type="evidence" value="ECO:0007669"/>
    <property type="project" value="TreeGrafter"/>
</dbReference>
<dbReference type="EMBL" id="HG994581">
    <property type="protein sequence ID" value="CAF2875788.1"/>
    <property type="molecule type" value="Genomic_DNA"/>
</dbReference>
<feature type="transmembrane region" description="Helical" evidence="9">
    <location>
        <begin position="832"/>
        <end position="850"/>
    </location>
</feature>
<dbReference type="PANTHER" id="PTHR11453:SF36">
    <property type="entry name" value="ANION EXCHANGE PROTEIN"/>
    <property type="match status" value="1"/>
</dbReference>
<evidence type="ECO:0000256" key="6">
    <source>
        <dbReference type="ARBA" id="ARBA00022989"/>
    </source>
</evidence>
<evidence type="ECO:0000259" key="10">
    <source>
        <dbReference type="Pfam" id="PF00955"/>
    </source>
</evidence>
<feature type="domain" description="Bicarbonate transporter-like transmembrane" evidence="10">
    <location>
        <begin position="833"/>
        <end position="893"/>
    </location>
</feature>
<keyword evidence="8 9" id="KW-0472">Membrane</keyword>
<keyword evidence="4" id="KW-1003">Cell membrane</keyword>
<comment type="subcellular location">
    <subcellularLocation>
        <location evidence="1">Cell membrane</location>
        <topology evidence="1">Multi-pass membrane protein</topology>
    </subcellularLocation>
    <subcellularLocation>
        <location evidence="9">Membrane</location>
        <topology evidence="9">Multi-pass membrane protein</topology>
    </subcellularLocation>
</comment>
<proteinExistence type="inferred from homology"/>
<evidence type="ECO:0000256" key="5">
    <source>
        <dbReference type="ARBA" id="ARBA00022692"/>
    </source>
</evidence>